<evidence type="ECO:0000259" key="3">
    <source>
        <dbReference type="Pfam" id="PF20416"/>
    </source>
</evidence>
<evidence type="ECO:0000259" key="2">
    <source>
        <dbReference type="Pfam" id="PF07539"/>
    </source>
</evidence>
<dbReference type="Pfam" id="PF23099">
    <property type="entry name" value="UTP20_C"/>
    <property type="match status" value="1"/>
</dbReference>
<dbReference type="InterPro" id="IPR016024">
    <property type="entry name" value="ARM-type_fold"/>
</dbReference>
<dbReference type="Gene3D" id="1.25.10.10">
    <property type="entry name" value="Leucine-rich Repeat Variant"/>
    <property type="match status" value="3"/>
</dbReference>
<feature type="compositionally biased region" description="Acidic residues" evidence="1">
    <location>
        <begin position="2363"/>
        <end position="2377"/>
    </location>
</feature>
<evidence type="ECO:0008006" key="7">
    <source>
        <dbReference type="Google" id="ProtNLM"/>
    </source>
</evidence>
<dbReference type="SUPFAM" id="SSF48371">
    <property type="entry name" value="ARM repeat"/>
    <property type="match status" value="3"/>
</dbReference>
<dbReference type="PANTHER" id="PTHR17695">
    <property type="entry name" value="SMALL SUBUNIT PROCESSOME COMPONENT 20 HOMOLOG"/>
    <property type="match status" value="1"/>
</dbReference>
<evidence type="ECO:0000313" key="6">
    <source>
        <dbReference type="Proteomes" id="UP001497453"/>
    </source>
</evidence>
<dbReference type="InterPro" id="IPR057525">
    <property type="entry name" value="UTP20_C"/>
</dbReference>
<feature type="compositionally biased region" description="Acidic residues" evidence="1">
    <location>
        <begin position="1023"/>
        <end position="1036"/>
    </location>
</feature>
<evidence type="ECO:0000259" key="4">
    <source>
        <dbReference type="Pfam" id="PF23099"/>
    </source>
</evidence>
<protein>
    <recommendedName>
        <fullName evidence="7">U3 small nucleolar RNA-associated protein 20</fullName>
    </recommendedName>
</protein>
<dbReference type="EMBL" id="OZ037949">
    <property type="protein sequence ID" value="CAL1711912.1"/>
    <property type="molecule type" value="Genomic_DNA"/>
</dbReference>
<feature type="region of interest" description="Disordered" evidence="1">
    <location>
        <begin position="1016"/>
        <end position="1038"/>
    </location>
</feature>
<sequence>MEDERPAKRFRHQSYKQTLKQVHPPSALSKNQYDVELAEVADNSSHFHEALVHWRELNLTAAFTQFAYAVDGLSASMPLLLHHWQEVVKLWIGAVDRADDEGQKPLLDLFQKLLHDLRTTLGPLHADILKQLVRLLPRSLSAQVHTALLETFSALFKYLLIPLDYTEEAWAAFSETLPNCNPEVQRAVAELWGSILRRLKPAAREKVTLAIIASANPDVSAWVFVSACKSVSQTLHTISPTVFAPLLQYYLTCEEPDQSFTVLRRMLTALAHHCKTSEQYSPIADIIVEELAKAEPAEIERLRRLLEIATVPISVRQGSRLTAKQLSSMLSQFQKLPLSEDALHAAVLKFTVSCLTAGDMALWMGPGRKVFERIFERPALGLELCGVLSDLNWGGWKSLALPKVTRLLPQYLETHTTRALELLVALNRTHKLDGVDQGWKQRIQTWVDQQFEGWKQSEEQIFDYAQVLQIQNLLPTLSPLLVRVIQSTLETSESSRHDFEVKAGNSAWLLGASLSCLASRKPKEWSELVDVVHWTRKTIEGWGWCGCTMSGLVELVGACSAHEQELLGEELYPSLQVSLLSHSRLLRLSVLRILSSPCVTLPEGSAEVLKRCLQGDEVPLDVQGVRERVLRITRLGQVLKDGDELGADIAIRWLTSQLKVNLRPVWSPAAEALAAIAERFGDKVWELVFEELQNLSQGSTLQVDPGWMVDEDEGELDTINEDERTWRDPSAHKFRSQVTLWLRENAARKRLIRSQIVQERFDHKSYEVQLLATLVECSSLAERHSRDLVPLFLSMAPPDAPAQMARYKLSAWLELFSKFVNPKALRSTDELHQCYMVLLSHPDRPLQKLALSCLLTYKSPHIIPHGDTLSMLLDETRWRDELTQLQIAEIEKDDRPELVDVIIRMLFGIMLEKRGRSRGSDRRAAVLTALAGCTDAELTTLVDLMLKPVNKGREPHIEAEYVTHSIPSEVTDKQLVGFLNLLGDVIKQLGSRLLSVWPILLSTLLDVTGYAQSRISQHSDKDIPEDDVEVDEENDEKDTIQSASRTIRTVRQLGLKRFADFFRIPVTFDFGPYMPEAFHSFISPRLNSLDVENTQSPSSLLELFYIWSLRPETVRYLAAYDERTLPKIYACLIATNVKEPVILKVFDIVDNLSRASAENTELLEIVFKPHIPLLLNNLSILVERVKDVASVTDTIGRRQIRILSDLAPYISDPELASTLLTLFIPLLRKPSKVLPEKIKVDILNIVRNLLPVVTLLSDPSSTVYKKTYALLSLLFQTLRSRQARLAHVATFHTLAEVHPALQPLSQLLDDLNAYSTKRIEEPDFDRRLGAFTRLNETLHSTLSATEWLPILYNMLNFIQDADELTVRNNASFAMKRFVDLVASRDSEFEESFLKILYPGLKNGLRSKNELVRAEILGVIAYAVNHCKDIAVLQEMRGLLAGGDEEASFFNNIHHIQVHRRTRALRRLADYCDEGHLRSVTLAEIFVPLVGNFIMSAGSIDHQIVTEAIMTTGRMARQLKWGAYYALIQQYLRLTKAKDASERVYVRAIVSVLENFHFPMNEVADMDEPSEEKDAEAGLEDDEEALAVNRAVREQSRIADVVNTRLLPSLLRHLENRDETEDSLRIPVAIGIIQVAQHLPPSTGLPQITKLLTVLSQILRSKSQETRDLTRETLCRIAVLLGPSYLPIMLQEMRAALLRGPHLHILAFVTHALLVYVTSGEHSKAFHTLDDCVNDVAHISAEVIFGESGKDVMSEEFKTKMREVRSSSAKGLDSFAVIAKYITPPKVSSLLVPVRNILHETETLRVMQQVEDLLHRIASGLNANEHLTPKDLISLCNTLIGENSRFLKQASNPSKHQRKGKPNAEIVQLKRTHGVAADHYANNSFRFVVFGLDLLNTALRRSRFDFQDPVVMSRLESMIPVIGNTLYSSHMQVVIPGLKAAAGIVKCPLKSVEKSLPVFVHQMVDIVKQAGSTESEAVQTAFKSLSTILRDQPSAQVKEKDLVFLLEVLSPDLEEPSRQASVFAMLRAIVARKFVVPEIYDLMERVSEIMVTNQSSQVQELCRGVLLQFLLDYPQGKGRLKNQMTFLAKNLSYVHESGRKSVMELLSAIINKFNPSLIKEYSDLLFVALVMVIANDDSAKCREMASALIKTLFARFEEQQRRVVLSHVHSWASQSSQPQLLRVSSQVYSIIIDLLQKDISPYTTLIVEDLSATLEHSAIILDSLSEGDQDQMDVDLEWQISYHALVALNKLLAACPDLTTEQDVIKWSAIISHLLFPHAWVRTASCRLVNVLFTVVPVSAPKEDSPDGDPFSRIGMEELATKLCLQLKSENLDAALSLLIVKNLFYIGKCFASLPLPGAASGDEVVDESDEEIEEDESAEKQKHPLPWLFSKLSYQARSAHIARRNKSFSPENWYHQPASVLRWFAAMINYMESSQVERFLTHIISPVYRIAEDDTIRDVHMDELKTLAIELQDLLQNKVGTTKFSNVYNQIRQNVLTVRRERKTARAVQVVAHPEASAKRRMQKNVLKKDSRKRKSQVFLAKRRGAEKTEKYGFCLTHFPSLQFLGMWSIEGTTVNRI</sequence>
<evidence type="ECO:0000256" key="1">
    <source>
        <dbReference type="SAM" id="MobiDB-lite"/>
    </source>
</evidence>
<name>A0ABP1DYE1_9APHY</name>
<dbReference type="InterPro" id="IPR052575">
    <property type="entry name" value="SSU_processome_comp_20"/>
</dbReference>
<dbReference type="Pfam" id="PF07539">
    <property type="entry name" value="UTP20_N"/>
    <property type="match status" value="1"/>
</dbReference>
<dbReference type="InterPro" id="IPR011989">
    <property type="entry name" value="ARM-like"/>
</dbReference>
<reference evidence="6" key="1">
    <citation type="submission" date="2024-04" db="EMBL/GenBank/DDBJ databases">
        <authorList>
            <person name="Shaw F."/>
            <person name="Minotto A."/>
        </authorList>
    </citation>
    <scope>NUCLEOTIDE SEQUENCE [LARGE SCALE GENOMIC DNA]</scope>
</reference>
<feature type="domain" description="U3 small nucleolar RNA-associated protein 20 C-terminal" evidence="4">
    <location>
        <begin position="2241"/>
        <end position="2537"/>
    </location>
</feature>
<proteinExistence type="predicted"/>
<dbReference type="Pfam" id="PF20416">
    <property type="entry name" value="UTP20"/>
    <property type="match status" value="1"/>
</dbReference>
<gene>
    <name evidence="5" type="ORF">GFSPODELE1_LOCUS8562</name>
</gene>
<dbReference type="Proteomes" id="UP001497453">
    <property type="component" value="Chromosome 6"/>
</dbReference>
<feature type="region of interest" description="Disordered" evidence="1">
    <location>
        <begin position="2359"/>
        <end position="2381"/>
    </location>
</feature>
<organism evidence="5 6">
    <name type="scientific">Somion occarium</name>
    <dbReference type="NCBI Taxonomy" id="3059160"/>
    <lineage>
        <taxon>Eukaryota</taxon>
        <taxon>Fungi</taxon>
        <taxon>Dikarya</taxon>
        <taxon>Basidiomycota</taxon>
        <taxon>Agaricomycotina</taxon>
        <taxon>Agaricomycetes</taxon>
        <taxon>Polyporales</taxon>
        <taxon>Cerrenaceae</taxon>
        <taxon>Somion</taxon>
    </lineage>
</organism>
<dbReference type="InterPro" id="IPR011430">
    <property type="entry name" value="UTP20_N"/>
</dbReference>
<dbReference type="InterPro" id="IPR046523">
    <property type="entry name" value="UTP20_dom"/>
</dbReference>
<dbReference type="PANTHER" id="PTHR17695:SF11">
    <property type="entry name" value="SMALL SUBUNIT PROCESSOME COMPONENT 20 HOMOLOG"/>
    <property type="match status" value="1"/>
</dbReference>
<feature type="domain" description="U3 small nucleolar RNA-associated protein 20 N-terminal" evidence="2">
    <location>
        <begin position="805"/>
        <end position="1408"/>
    </location>
</feature>
<feature type="domain" description="U3 small nucleolar RNA-associated protein 20" evidence="3">
    <location>
        <begin position="1616"/>
        <end position="1839"/>
    </location>
</feature>
<accession>A0ABP1DYE1</accession>
<evidence type="ECO:0000313" key="5">
    <source>
        <dbReference type="EMBL" id="CAL1711912.1"/>
    </source>
</evidence>
<keyword evidence="6" id="KW-1185">Reference proteome</keyword>